<dbReference type="Gene3D" id="3.30.420.10">
    <property type="entry name" value="Ribonuclease H-like superfamily/Ribonuclease H"/>
    <property type="match status" value="1"/>
</dbReference>
<protein>
    <recommendedName>
        <fullName evidence="2">RNase H type-1 domain-containing protein</fullName>
    </recommendedName>
</protein>
<evidence type="ECO:0000313" key="3">
    <source>
        <dbReference type="EMBL" id="KAK9007024.1"/>
    </source>
</evidence>
<evidence type="ECO:0000256" key="1">
    <source>
        <dbReference type="SAM" id="MobiDB-lite"/>
    </source>
</evidence>
<gene>
    <name evidence="3" type="ORF">V6N11_019352</name>
</gene>
<organism evidence="3 4">
    <name type="scientific">Hibiscus sabdariffa</name>
    <name type="common">roselle</name>
    <dbReference type="NCBI Taxonomy" id="183260"/>
    <lineage>
        <taxon>Eukaryota</taxon>
        <taxon>Viridiplantae</taxon>
        <taxon>Streptophyta</taxon>
        <taxon>Embryophyta</taxon>
        <taxon>Tracheophyta</taxon>
        <taxon>Spermatophyta</taxon>
        <taxon>Magnoliopsida</taxon>
        <taxon>eudicotyledons</taxon>
        <taxon>Gunneridae</taxon>
        <taxon>Pentapetalae</taxon>
        <taxon>rosids</taxon>
        <taxon>malvids</taxon>
        <taxon>Malvales</taxon>
        <taxon>Malvaceae</taxon>
        <taxon>Malvoideae</taxon>
        <taxon>Hibiscus</taxon>
    </lineage>
</organism>
<dbReference type="Proteomes" id="UP001396334">
    <property type="component" value="Unassembled WGS sequence"/>
</dbReference>
<dbReference type="InterPro" id="IPR012337">
    <property type="entry name" value="RNaseH-like_sf"/>
</dbReference>
<name>A0ABR2R2C1_9ROSI</name>
<feature type="compositionally biased region" description="Basic and acidic residues" evidence="1">
    <location>
        <begin position="1"/>
        <end position="29"/>
    </location>
</feature>
<dbReference type="InterPro" id="IPR036397">
    <property type="entry name" value="RNaseH_sf"/>
</dbReference>
<proteinExistence type="predicted"/>
<keyword evidence="4" id="KW-1185">Reference proteome</keyword>
<dbReference type="PANTHER" id="PTHR47723:SF13">
    <property type="entry name" value="PUTATIVE-RELATED"/>
    <property type="match status" value="1"/>
</dbReference>
<dbReference type="CDD" id="cd06222">
    <property type="entry name" value="RNase_H_like"/>
    <property type="match status" value="1"/>
</dbReference>
<dbReference type="EMBL" id="JBBPBN010000028">
    <property type="protein sequence ID" value="KAK9007024.1"/>
    <property type="molecule type" value="Genomic_DNA"/>
</dbReference>
<evidence type="ECO:0000313" key="4">
    <source>
        <dbReference type="Proteomes" id="UP001396334"/>
    </source>
</evidence>
<dbReference type="Pfam" id="PF13456">
    <property type="entry name" value="RVT_3"/>
    <property type="match status" value="1"/>
</dbReference>
<reference evidence="3 4" key="1">
    <citation type="journal article" date="2024" name="G3 (Bethesda)">
        <title>Genome assembly of Hibiscus sabdariffa L. provides insights into metabolisms of medicinal natural products.</title>
        <authorList>
            <person name="Kim T."/>
        </authorList>
    </citation>
    <scope>NUCLEOTIDE SEQUENCE [LARGE SCALE GENOMIC DNA]</scope>
    <source>
        <strain evidence="3">TK-2024</strain>
        <tissue evidence="3">Old leaves</tissue>
    </source>
</reference>
<dbReference type="InterPro" id="IPR002156">
    <property type="entry name" value="RNaseH_domain"/>
</dbReference>
<comment type="caution">
    <text evidence="3">The sequence shown here is derived from an EMBL/GenBank/DDBJ whole genome shotgun (WGS) entry which is preliminary data.</text>
</comment>
<evidence type="ECO:0000259" key="2">
    <source>
        <dbReference type="Pfam" id="PF13456"/>
    </source>
</evidence>
<feature type="domain" description="RNase H type-1" evidence="2">
    <location>
        <begin position="49"/>
        <end position="168"/>
    </location>
</feature>
<dbReference type="PANTHER" id="PTHR47723">
    <property type="entry name" value="OS05G0353850 PROTEIN"/>
    <property type="match status" value="1"/>
</dbReference>
<accession>A0ABR2R2C1</accession>
<dbReference type="InterPro" id="IPR053151">
    <property type="entry name" value="RNase_H-like"/>
</dbReference>
<dbReference type="InterPro" id="IPR044730">
    <property type="entry name" value="RNase_H-like_dom_plant"/>
</dbReference>
<sequence>MEDRIVRPYVKTAKEPRQEADKQQSDVAKEASSSQDSGNSIGILCFDFNVDGVVRLSDSIATCGGLVRDENSNWIISFFRSLGCCHVLFAELWRVHDALKHIWSMGHKHLVIETNNVEVVELLNGNLDTRHRNTLVSTIQHILHLDWKVWIHKIERDYNRAVNALASAS</sequence>
<dbReference type="SUPFAM" id="SSF53098">
    <property type="entry name" value="Ribonuclease H-like"/>
    <property type="match status" value="1"/>
</dbReference>
<feature type="region of interest" description="Disordered" evidence="1">
    <location>
        <begin position="1"/>
        <end position="37"/>
    </location>
</feature>